<dbReference type="InterPro" id="IPR020843">
    <property type="entry name" value="ER"/>
</dbReference>
<dbReference type="InterPro" id="IPR047122">
    <property type="entry name" value="Trans-enoyl_RdTase-like"/>
</dbReference>
<dbReference type="SMART" id="SM00829">
    <property type="entry name" value="PKS_ER"/>
    <property type="match status" value="1"/>
</dbReference>
<dbReference type="InterPro" id="IPR036291">
    <property type="entry name" value="NAD(P)-bd_dom_sf"/>
</dbReference>
<comment type="similarity">
    <text evidence="1">Belongs to the zinc-containing alcohol dehydrogenase family.</text>
</comment>
<name>A0A8H7K4D4_BIOOC</name>
<gene>
    <name evidence="4" type="ORF">IM811_005535</name>
</gene>
<dbReference type="Gene3D" id="3.90.180.10">
    <property type="entry name" value="Medium-chain alcohol dehydrogenases, catalytic domain"/>
    <property type="match status" value="1"/>
</dbReference>
<dbReference type="SUPFAM" id="SSF51735">
    <property type="entry name" value="NAD(P)-binding Rossmann-fold domains"/>
    <property type="match status" value="1"/>
</dbReference>
<organism evidence="4 5">
    <name type="scientific">Bionectria ochroleuca</name>
    <name type="common">Gliocladium roseum</name>
    <dbReference type="NCBI Taxonomy" id="29856"/>
    <lineage>
        <taxon>Eukaryota</taxon>
        <taxon>Fungi</taxon>
        <taxon>Dikarya</taxon>
        <taxon>Ascomycota</taxon>
        <taxon>Pezizomycotina</taxon>
        <taxon>Sordariomycetes</taxon>
        <taxon>Hypocreomycetidae</taxon>
        <taxon>Hypocreales</taxon>
        <taxon>Bionectriaceae</taxon>
        <taxon>Clonostachys</taxon>
    </lineage>
</organism>
<evidence type="ECO:0000313" key="5">
    <source>
        <dbReference type="Proteomes" id="UP000616885"/>
    </source>
</evidence>
<dbReference type="SUPFAM" id="SSF50129">
    <property type="entry name" value="GroES-like"/>
    <property type="match status" value="1"/>
</dbReference>
<dbReference type="PANTHER" id="PTHR45348">
    <property type="entry name" value="HYPOTHETICAL OXIDOREDUCTASE (EUROFUNG)"/>
    <property type="match status" value="1"/>
</dbReference>
<evidence type="ECO:0000256" key="2">
    <source>
        <dbReference type="ARBA" id="ARBA00023002"/>
    </source>
</evidence>
<dbReference type="Pfam" id="PF08240">
    <property type="entry name" value="ADH_N"/>
    <property type="match status" value="1"/>
</dbReference>
<dbReference type="InterPro" id="IPR013149">
    <property type="entry name" value="ADH-like_C"/>
</dbReference>
<dbReference type="EMBL" id="JADCTT010000014">
    <property type="protein sequence ID" value="KAF9744754.1"/>
    <property type="molecule type" value="Genomic_DNA"/>
</dbReference>
<dbReference type="Gene3D" id="3.40.50.720">
    <property type="entry name" value="NAD(P)-binding Rossmann-like Domain"/>
    <property type="match status" value="1"/>
</dbReference>
<dbReference type="GO" id="GO:0016651">
    <property type="term" value="F:oxidoreductase activity, acting on NAD(P)H"/>
    <property type="evidence" value="ECO:0007669"/>
    <property type="project" value="InterPro"/>
</dbReference>
<reference evidence="4" key="1">
    <citation type="submission" date="2020-10" db="EMBL/GenBank/DDBJ databases">
        <title>High-Quality Genome Resource of Clonostachys rosea strain S41 by Oxford Nanopore Long-Read Sequencing.</title>
        <authorList>
            <person name="Wang H."/>
        </authorList>
    </citation>
    <scope>NUCLEOTIDE SEQUENCE</scope>
    <source>
        <strain evidence="4">S41</strain>
    </source>
</reference>
<dbReference type="InterPro" id="IPR013154">
    <property type="entry name" value="ADH-like_N"/>
</dbReference>
<dbReference type="PANTHER" id="PTHR45348:SF3">
    <property type="entry name" value="ENOYL REDUCTASE (ER) DOMAIN-CONTAINING PROTEIN"/>
    <property type="match status" value="1"/>
</dbReference>
<dbReference type="AlphaFoldDB" id="A0A8H7K4D4"/>
<evidence type="ECO:0000259" key="3">
    <source>
        <dbReference type="SMART" id="SM00829"/>
    </source>
</evidence>
<evidence type="ECO:0000256" key="1">
    <source>
        <dbReference type="ARBA" id="ARBA00008072"/>
    </source>
</evidence>
<feature type="domain" description="Enoyl reductase (ER)" evidence="3">
    <location>
        <begin position="12"/>
        <end position="332"/>
    </location>
</feature>
<accession>A0A8H7K4D4</accession>
<dbReference type="Pfam" id="PF00107">
    <property type="entry name" value="ADH_zinc_N"/>
    <property type="match status" value="1"/>
</dbReference>
<sequence>MSIQQYQTTKKGGPFALVLAPMPKPGAHEITIRPKAVSINAIDWKNVQFGALVAGWPCVLGIEGSGTVESVGEGVTSLKPGDEVMSWIQRTQFNGAFQDVYQAHESVVAKKPANLSFEEATSIPITYLAAAATIAVGLKVHISGLSTKDTNDAPPRSILVLGGSSGVGSSAIQLLRIALPSATIITTSSPTHHARLKSLGAHFTLERSAQQDAAILKAATPEGAGVDAIIDAVGAGSAEPAVYSALREDGPKLYSLVITRPGVELPEGINATLVGGQSILDENPNAMKYLSKLLDEDKYKLPLDVEVVGKGFQAIETGLEKIMKTSGTKLVVSL</sequence>
<dbReference type="InterPro" id="IPR011032">
    <property type="entry name" value="GroES-like_sf"/>
</dbReference>
<protein>
    <recommendedName>
        <fullName evidence="3">Enoyl reductase (ER) domain-containing protein</fullName>
    </recommendedName>
</protein>
<keyword evidence="2" id="KW-0560">Oxidoreductase</keyword>
<evidence type="ECO:0000313" key="4">
    <source>
        <dbReference type="EMBL" id="KAF9744754.1"/>
    </source>
</evidence>
<proteinExistence type="inferred from homology"/>
<comment type="caution">
    <text evidence="4">The sequence shown here is derived from an EMBL/GenBank/DDBJ whole genome shotgun (WGS) entry which is preliminary data.</text>
</comment>
<dbReference type="Proteomes" id="UP000616885">
    <property type="component" value="Unassembled WGS sequence"/>
</dbReference>